<gene>
    <name evidence="1" type="ORF">SBF1_1570003</name>
</gene>
<dbReference type="EMBL" id="OMOF01000065">
    <property type="protein sequence ID" value="SPF35883.1"/>
    <property type="molecule type" value="Genomic_DNA"/>
</dbReference>
<organism evidence="1 2">
    <name type="scientific">Candidatus Desulfosporosinus infrequens</name>
    <dbReference type="NCBI Taxonomy" id="2043169"/>
    <lineage>
        <taxon>Bacteria</taxon>
        <taxon>Bacillati</taxon>
        <taxon>Bacillota</taxon>
        <taxon>Clostridia</taxon>
        <taxon>Eubacteriales</taxon>
        <taxon>Desulfitobacteriaceae</taxon>
        <taxon>Desulfosporosinus</taxon>
    </lineage>
</organism>
<evidence type="ECO:0000313" key="2">
    <source>
        <dbReference type="Proteomes" id="UP000238916"/>
    </source>
</evidence>
<dbReference type="Proteomes" id="UP000238916">
    <property type="component" value="Unassembled WGS sequence"/>
</dbReference>
<evidence type="ECO:0008006" key="3">
    <source>
        <dbReference type="Google" id="ProtNLM"/>
    </source>
</evidence>
<name>A0A2U3K8B8_9FIRM</name>
<protein>
    <recommendedName>
        <fullName evidence="3">HD domain-containing protein</fullName>
    </recommendedName>
</protein>
<reference evidence="2" key="1">
    <citation type="submission" date="2018-02" db="EMBL/GenBank/DDBJ databases">
        <authorList>
            <person name="Hausmann B."/>
        </authorList>
    </citation>
    <scope>NUCLEOTIDE SEQUENCE [LARGE SCALE GENOMIC DNA]</scope>
    <source>
        <strain evidence="2">Peat soil MAG SbF1</strain>
    </source>
</reference>
<sequence>MQIDQSVNFSHFGDCVRWYFFMGSRRGGGKVKMFGSRGTRSLLFGVHQFIWHPITVWLAWKELYGTPSWTETVCIALHDIGYWGMKNMDGDEGLKHPEAGAEWVGRMFGDEYRQLVLGHSRSYAQTRKISPSKLCWADKLSIKYELWWLYLPRAWVSGELQEYRVVADRKGFINIKNSHRRWFNKIKEQMINQAKKEVEKVNVQGISQFTIVRFNLSTRN</sequence>
<evidence type="ECO:0000313" key="1">
    <source>
        <dbReference type="EMBL" id="SPF35883.1"/>
    </source>
</evidence>
<accession>A0A2U3K8B8</accession>
<proteinExistence type="predicted"/>
<dbReference type="AlphaFoldDB" id="A0A2U3K8B8"/>